<sequence>MEEMWKDRYYKLYFVGKRIKMLMKRVQYELRQLVINKEKRIDNRCEGKFGINLLKWPDNIRVNL</sequence>
<reference evidence="1" key="2">
    <citation type="journal article" date="2016" name="Mol. Ecol.">
        <title>Population genomics of the filarial nematode parasite Wuchereria bancrofti from mosquitoes.</title>
        <authorList>
            <person name="Small S.T."/>
            <person name="Reimer L.J."/>
            <person name="Tisch D.J."/>
            <person name="King C.L."/>
            <person name="Christensen B.M."/>
            <person name="Siba P.M."/>
            <person name="Kazura J.W."/>
            <person name="Serre D."/>
            <person name="Zimmerman P.A."/>
        </authorList>
    </citation>
    <scope>NUCLEOTIDE SEQUENCE</scope>
    <source>
        <strain evidence="1">pt0022</strain>
    </source>
</reference>
<organism evidence="1 2">
    <name type="scientific">Wuchereria bancrofti</name>
    <dbReference type="NCBI Taxonomy" id="6293"/>
    <lineage>
        <taxon>Eukaryota</taxon>
        <taxon>Metazoa</taxon>
        <taxon>Ecdysozoa</taxon>
        <taxon>Nematoda</taxon>
        <taxon>Chromadorea</taxon>
        <taxon>Rhabditida</taxon>
        <taxon>Spirurina</taxon>
        <taxon>Spiruromorpha</taxon>
        <taxon>Filarioidea</taxon>
        <taxon>Onchocercidae</taxon>
        <taxon>Wuchereria</taxon>
    </lineage>
</organism>
<dbReference type="AlphaFoldDB" id="A0AAF5RT30"/>
<accession>A0AAF5RT30</accession>
<evidence type="ECO:0000313" key="1">
    <source>
        <dbReference type="Proteomes" id="UP000093561"/>
    </source>
</evidence>
<proteinExistence type="predicted"/>
<name>A0AAF5RT30_WUCBA</name>
<evidence type="ECO:0000313" key="2">
    <source>
        <dbReference type="WBParaSite" id="mrna-Wban_00395"/>
    </source>
</evidence>
<reference evidence="2" key="3">
    <citation type="submission" date="2024-02" db="UniProtKB">
        <authorList>
            <consortium name="WormBaseParasite"/>
        </authorList>
    </citation>
    <scope>IDENTIFICATION</scope>
    <source>
        <strain evidence="2">pt0022</strain>
    </source>
</reference>
<protein>
    <submittedName>
        <fullName evidence="2">Uncharacterized protein</fullName>
    </submittedName>
</protein>
<dbReference type="WBParaSite" id="mrna-Wban_00395">
    <property type="protein sequence ID" value="mrna-Wban_00395"/>
    <property type="gene ID" value="Wban_00395"/>
</dbReference>
<reference evidence="1" key="1">
    <citation type="submission" date="2015-03" db="EMBL/GenBank/DDBJ databases">
        <title>Wuchereria bancrofti Genome Sequencing Papua New Guinea Strain.</title>
        <authorList>
            <person name="Small S.T."/>
            <person name="Serre D."/>
            <person name="Zimmerman P.A."/>
        </authorList>
    </citation>
    <scope>NUCLEOTIDE SEQUENCE [LARGE SCALE GENOMIC DNA]</scope>
    <source>
        <strain evidence="1">pt0022</strain>
    </source>
</reference>
<dbReference type="Proteomes" id="UP000093561">
    <property type="component" value="Unassembled WGS sequence"/>
</dbReference>